<evidence type="ECO:0000313" key="2">
    <source>
        <dbReference type="Proteomes" id="UP000519225"/>
    </source>
</evidence>
<organism evidence="1 2">
    <name type="scientific">Pluvianellus socialis</name>
    <name type="common">Magellanic plover</name>
    <dbReference type="NCBI Taxonomy" id="227228"/>
    <lineage>
        <taxon>Eukaryota</taxon>
        <taxon>Metazoa</taxon>
        <taxon>Chordata</taxon>
        <taxon>Craniata</taxon>
        <taxon>Vertebrata</taxon>
        <taxon>Euteleostomi</taxon>
        <taxon>Archelosauria</taxon>
        <taxon>Archosauria</taxon>
        <taxon>Dinosauria</taxon>
        <taxon>Saurischia</taxon>
        <taxon>Theropoda</taxon>
        <taxon>Coelurosauria</taxon>
        <taxon>Aves</taxon>
        <taxon>Neognathae</taxon>
        <taxon>Neoaves</taxon>
        <taxon>Charadriiformes</taxon>
        <taxon>Charadriidae</taxon>
        <taxon>Pluvianellus</taxon>
    </lineage>
</organism>
<keyword evidence="2" id="KW-1185">Reference proteome</keyword>
<sequence>KKQIKLYKHKKAGMNAFSRVKAISKYWETITSLNKGFWKAPDGLFWVCGQRAYPELHPDWKGTCTLGLIQTGFFLSPLEDGDGLGVPL</sequence>
<evidence type="ECO:0000313" key="1">
    <source>
        <dbReference type="EMBL" id="NXT53672.1"/>
    </source>
</evidence>
<accession>A0A7L3DC05</accession>
<protein>
    <submittedName>
        <fullName evidence="1">ENR1 protein</fullName>
    </submittedName>
</protein>
<name>A0A7L3DC05_PLUSO</name>
<dbReference type="Proteomes" id="UP000519225">
    <property type="component" value="Unassembled WGS sequence"/>
</dbReference>
<proteinExistence type="predicted"/>
<comment type="caution">
    <text evidence="1">The sequence shown here is derived from an EMBL/GenBank/DDBJ whole genome shotgun (WGS) entry which is preliminary data.</text>
</comment>
<reference evidence="1 2" key="1">
    <citation type="submission" date="2019-09" db="EMBL/GenBank/DDBJ databases">
        <title>Bird 10,000 Genomes (B10K) Project - Family phase.</title>
        <authorList>
            <person name="Zhang G."/>
        </authorList>
    </citation>
    <scope>NUCLEOTIDE SEQUENCE [LARGE SCALE GENOMIC DNA]</scope>
    <source>
        <strain evidence="1">B10K-DU-012-14</strain>
        <tissue evidence="1">Blood</tissue>
    </source>
</reference>
<gene>
    <name evidence="1" type="primary">Erv31_2</name>
    <name evidence="1" type="ORF">PLUSOC_R15400</name>
</gene>
<feature type="non-terminal residue" evidence="1">
    <location>
        <position position="1"/>
    </location>
</feature>
<dbReference type="EMBL" id="VZTS01018442">
    <property type="protein sequence ID" value="NXT53672.1"/>
    <property type="molecule type" value="Genomic_DNA"/>
</dbReference>
<dbReference type="AlphaFoldDB" id="A0A7L3DC05"/>
<feature type="non-terminal residue" evidence="1">
    <location>
        <position position="88"/>
    </location>
</feature>